<gene>
    <name evidence="6" type="ORF">CHU93_05990</name>
</gene>
<keyword evidence="2" id="KW-0233">DNA recombination</keyword>
<dbReference type="AlphaFoldDB" id="A0A255YNW7"/>
<protein>
    <recommendedName>
        <fullName evidence="3 4">Single-stranded DNA-binding protein</fullName>
        <shortName evidence="3">SSB</shortName>
    </recommendedName>
</protein>
<dbReference type="PANTHER" id="PTHR10302">
    <property type="entry name" value="SINGLE-STRANDED DNA-BINDING PROTEIN"/>
    <property type="match status" value="1"/>
</dbReference>
<dbReference type="GO" id="GO:0009295">
    <property type="term" value="C:nucleoid"/>
    <property type="evidence" value="ECO:0007669"/>
    <property type="project" value="TreeGrafter"/>
</dbReference>
<keyword evidence="1 3" id="KW-0238">DNA-binding</keyword>
<dbReference type="NCBIfam" id="TIGR00621">
    <property type="entry name" value="ssb"/>
    <property type="match status" value="1"/>
</dbReference>
<dbReference type="GO" id="GO:0003697">
    <property type="term" value="F:single-stranded DNA binding"/>
    <property type="evidence" value="ECO:0007669"/>
    <property type="project" value="UniProtKB-UniRule"/>
</dbReference>
<feature type="compositionally biased region" description="Acidic residues" evidence="5">
    <location>
        <begin position="163"/>
        <end position="173"/>
    </location>
</feature>
<dbReference type="EMBL" id="NOXT01000097">
    <property type="protein sequence ID" value="OYQ30888.1"/>
    <property type="molecule type" value="Genomic_DNA"/>
</dbReference>
<dbReference type="InterPro" id="IPR000424">
    <property type="entry name" value="Primosome_PriB/ssb"/>
</dbReference>
<comment type="caution">
    <text evidence="3">Lacks conserved residue(s) required for the propagation of feature annotation.</text>
</comment>
<dbReference type="Proteomes" id="UP000216991">
    <property type="component" value="Unassembled WGS sequence"/>
</dbReference>
<keyword evidence="7" id="KW-1185">Reference proteome</keyword>
<evidence type="ECO:0000256" key="1">
    <source>
        <dbReference type="ARBA" id="ARBA00023125"/>
    </source>
</evidence>
<dbReference type="Gene3D" id="2.40.50.140">
    <property type="entry name" value="Nucleic acid-binding proteins"/>
    <property type="match status" value="1"/>
</dbReference>
<comment type="subunit">
    <text evidence="3">Homotetramer.</text>
</comment>
<evidence type="ECO:0000256" key="4">
    <source>
        <dbReference type="RuleBase" id="RU000524"/>
    </source>
</evidence>
<dbReference type="InterPro" id="IPR011344">
    <property type="entry name" value="ssDNA-bd"/>
</dbReference>
<feature type="region of interest" description="Disordered" evidence="5">
    <location>
        <begin position="116"/>
        <end position="173"/>
    </location>
</feature>
<dbReference type="GO" id="GO:0006310">
    <property type="term" value="P:DNA recombination"/>
    <property type="evidence" value="ECO:0007669"/>
    <property type="project" value="UniProtKB-KW"/>
</dbReference>
<evidence type="ECO:0000313" key="7">
    <source>
        <dbReference type="Proteomes" id="UP000216991"/>
    </source>
</evidence>
<dbReference type="PANTHER" id="PTHR10302:SF27">
    <property type="entry name" value="SINGLE-STRANDED DNA-BINDING PROTEIN"/>
    <property type="match status" value="1"/>
</dbReference>
<evidence type="ECO:0000313" key="6">
    <source>
        <dbReference type="EMBL" id="OYQ30888.1"/>
    </source>
</evidence>
<dbReference type="CDD" id="cd04496">
    <property type="entry name" value="SSB_OBF"/>
    <property type="match status" value="1"/>
</dbReference>
<comment type="caution">
    <text evidence="6">The sequence shown here is derived from an EMBL/GenBank/DDBJ whole genome shotgun (WGS) entry which is preliminary data.</text>
</comment>
<dbReference type="RefSeq" id="WP_086115292.1">
    <property type="nucleotide sequence ID" value="NZ_NOXT01000097.1"/>
</dbReference>
<evidence type="ECO:0000256" key="2">
    <source>
        <dbReference type="ARBA" id="ARBA00023172"/>
    </source>
</evidence>
<sequence>MAGVNKVILVGRLGKDPESKSFANGGSVVQFTMATSETWRDKATGERKEKTEWHNIVIRNENIGRIATQYLRKGSEVYIEGSLSTRKWQDQNGQDRYTTEIVIGPFRGEMALIGGRDGGGGDRMGGGMGGGGGRSDDFGGGYGAPSGGGGFGGAAPAKRPGAFDDDLDDDVPF</sequence>
<proteinExistence type="inferred from homology"/>
<dbReference type="InterPro" id="IPR012340">
    <property type="entry name" value="NA-bd_OB-fold"/>
</dbReference>
<accession>A0A255YNW7</accession>
<evidence type="ECO:0000256" key="3">
    <source>
        <dbReference type="HAMAP-Rule" id="MF_00984"/>
    </source>
</evidence>
<dbReference type="GO" id="GO:0006260">
    <property type="term" value="P:DNA replication"/>
    <property type="evidence" value="ECO:0007669"/>
    <property type="project" value="InterPro"/>
</dbReference>
<name>A0A255YNW7_9SPHN</name>
<dbReference type="OrthoDB" id="9809878at2"/>
<evidence type="ECO:0000256" key="5">
    <source>
        <dbReference type="SAM" id="MobiDB-lite"/>
    </source>
</evidence>
<organism evidence="6 7">
    <name type="scientific">Sandarakinorhabdus cyanobacteriorum</name>
    <dbReference type="NCBI Taxonomy" id="1981098"/>
    <lineage>
        <taxon>Bacteria</taxon>
        <taxon>Pseudomonadati</taxon>
        <taxon>Pseudomonadota</taxon>
        <taxon>Alphaproteobacteria</taxon>
        <taxon>Sphingomonadales</taxon>
        <taxon>Sphingosinicellaceae</taxon>
        <taxon>Sandarakinorhabdus</taxon>
    </lineage>
</organism>
<dbReference type="SUPFAM" id="SSF50249">
    <property type="entry name" value="Nucleic acid-binding proteins"/>
    <property type="match status" value="1"/>
</dbReference>
<dbReference type="Pfam" id="PF00436">
    <property type="entry name" value="SSB"/>
    <property type="match status" value="1"/>
</dbReference>
<feature type="compositionally biased region" description="Gly residues" evidence="5">
    <location>
        <begin position="116"/>
        <end position="153"/>
    </location>
</feature>
<reference evidence="6 7" key="1">
    <citation type="submission" date="2017-07" db="EMBL/GenBank/DDBJ databases">
        <title>Sandarakinorhabdus cyanobacteriorum sp. nov., a novel bacterium isolated from cyanobacterial aggregates in a eutrophic lake.</title>
        <authorList>
            <person name="Cai H."/>
        </authorList>
    </citation>
    <scope>NUCLEOTIDE SEQUENCE [LARGE SCALE GENOMIC DNA]</scope>
    <source>
        <strain evidence="6 7">TH057</strain>
    </source>
</reference>
<dbReference type="HAMAP" id="MF_00984">
    <property type="entry name" value="SSB"/>
    <property type="match status" value="1"/>
</dbReference>
<dbReference type="PROSITE" id="PS50935">
    <property type="entry name" value="SSB"/>
    <property type="match status" value="1"/>
</dbReference>